<organism evidence="2 3">
    <name type="scientific">Caulobacter vibrioides</name>
    <name type="common">Caulobacter crescentus</name>
    <dbReference type="NCBI Taxonomy" id="155892"/>
    <lineage>
        <taxon>Bacteria</taxon>
        <taxon>Pseudomonadati</taxon>
        <taxon>Pseudomonadota</taxon>
        <taxon>Alphaproteobacteria</taxon>
        <taxon>Caulobacterales</taxon>
        <taxon>Caulobacteraceae</taxon>
        <taxon>Caulobacter</taxon>
    </lineage>
</organism>
<evidence type="ECO:0000313" key="2">
    <source>
        <dbReference type="EMBL" id="ATC34139.1"/>
    </source>
</evidence>
<dbReference type="AlphaFoldDB" id="A0A290MYR7"/>
<evidence type="ECO:0000259" key="1">
    <source>
        <dbReference type="PROSITE" id="PS50075"/>
    </source>
</evidence>
<sequence length="95" mass="10528">MADDAQAMAETVRSACARRIRDLLQKRVGAGREDPRRALSDQASIANDWKADSFDRLQLVLDIEETFDIGISDEEAETIDTIDAAVTRIMSGAWT</sequence>
<proteinExistence type="predicted"/>
<gene>
    <name evidence="2" type="ORF">CA606_18370</name>
</gene>
<name>A0A290MYR7_CAUVI</name>
<dbReference type="PROSITE" id="PS50075">
    <property type="entry name" value="CARRIER"/>
    <property type="match status" value="1"/>
</dbReference>
<dbReference type="Proteomes" id="UP000217311">
    <property type="component" value="Chromosome"/>
</dbReference>
<dbReference type="RefSeq" id="WP_096053489.1">
    <property type="nucleotide sequence ID" value="NZ_CP023315.3"/>
</dbReference>
<dbReference type="Gene3D" id="1.10.1200.10">
    <property type="entry name" value="ACP-like"/>
    <property type="match status" value="1"/>
</dbReference>
<feature type="domain" description="Carrier" evidence="1">
    <location>
        <begin position="14"/>
        <end position="93"/>
    </location>
</feature>
<protein>
    <submittedName>
        <fullName evidence="2">Acyl carrier protein</fullName>
    </submittedName>
</protein>
<dbReference type="EMBL" id="CP023315">
    <property type="protein sequence ID" value="ATC34139.1"/>
    <property type="molecule type" value="Genomic_DNA"/>
</dbReference>
<dbReference type="InterPro" id="IPR036736">
    <property type="entry name" value="ACP-like_sf"/>
</dbReference>
<reference evidence="3" key="1">
    <citation type="submission" date="2017-09" db="EMBL/GenBank/DDBJ databases">
        <title>Genome evolution observed in wild isolates of Caulobacter crescentus.</title>
        <authorList>
            <person name="Ely B."/>
            <person name="Wilson K."/>
            <person name="Scott D."/>
        </authorList>
    </citation>
    <scope>NUCLEOTIDE SEQUENCE [LARGE SCALE GENOMIC DNA]</scope>
    <source>
        <strain evidence="3">CB13b1a</strain>
    </source>
</reference>
<dbReference type="InterPro" id="IPR009081">
    <property type="entry name" value="PP-bd_ACP"/>
</dbReference>
<evidence type="ECO:0000313" key="3">
    <source>
        <dbReference type="Proteomes" id="UP000217311"/>
    </source>
</evidence>
<dbReference type="Pfam" id="PF00550">
    <property type="entry name" value="PP-binding"/>
    <property type="match status" value="1"/>
</dbReference>
<accession>A0A290MYR7</accession>
<dbReference type="SUPFAM" id="SSF47336">
    <property type="entry name" value="ACP-like"/>
    <property type="match status" value="1"/>
</dbReference>